<sequence>MNKKVMLTGIVIASLLFWQMALASSKIIPFTENEAKFAKSLVDNDVNKLFSGGKVSGNYEYKYITVRDLYKKYYENEVRANRELKYKKVIISGKIKSINNYPSDGKSFIALSAGSFLDTVHAALGNNFQDYALELHKGQKITLACEVVGTVVGEPVVEDCIPERSAKEQVTQSLVFQINKAINGDRDESNKKGVAIVALTKLVSLSTNNFSICKKIDIYCLQQANNPKWKKFAAENKDQIEQYRKMLDNQK</sequence>
<evidence type="ECO:0000313" key="1">
    <source>
        <dbReference type="EMBL" id="PHM29197.1"/>
    </source>
</evidence>
<dbReference type="AlphaFoldDB" id="A0A2D0J425"/>
<dbReference type="Pfam" id="PF12869">
    <property type="entry name" value="tRNA_anti-like"/>
    <property type="match status" value="1"/>
</dbReference>
<gene>
    <name evidence="1" type="ORF">Xbud_00646</name>
</gene>
<dbReference type="Proteomes" id="UP000225833">
    <property type="component" value="Unassembled WGS sequence"/>
</dbReference>
<dbReference type="OrthoDB" id="6442801at2"/>
<evidence type="ECO:0008006" key="3">
    <source>
        <dbReference type="Google" id="ProtNLM"/>
    </source>
</evidence>
<dbReference type="InterPro" id="IPR024422">
    <property type="entry name" value="Protein_unknown_function_OB"/>
</dbReference>
<name>A0A2D0J425_XENBU</name>
<reference evidence="1 2" key="1">
    <citation type="journal article" date="2017" name="Nat. Microbiol.">
        <title>Natural product diversity associated with the nematode symbionts Photorhabdus and Xenorhabdus.</title>
        <authorList>
            <person name="Tobias N.J."/>
            <person name="Wolff H."/>
            <person name="Djahanschiri B."/>
            <person name="Grundmann F."/>
            <person name="Kronenwerth M."/>
            <person name="Shi Y.M."/>
            <person name="Simonyi S."/>
            <person name="Grun P."/>
            <person name="Shapiro-Ilan D."/>
            <person name="Pidot S.J."/>
            <person name="Stinear T.P."/>
            <person name="Ebersberger I."/>
            <person name="Bode H.B."/>
        </authorList>
    </citation>
    <scope>NUCLEOTIDE SEQUENCE [LARGE SCALE GENOMIC DNA]</scope>
    <source>
        <strain evidence="1 2">DSM 16342</strain>
    </source>
</reference>
<proteinExistence type="predicted"/>
<dbReference type="EMBL" id="NIBS01000002">
    <property type="protein sequence ID" value="PHM29197.1"/>
    <property type="molecule type" value="Genomic_DNA"/>
</dbReference>
<comment type="caution">
    <text evidence="1">The sequence shown here is derived from an EMBL/GenBank/DDBJ whole genome shotgun (WGS) entry which is preliminary data.</text>
</comment>
<organism evidence="1 2">
    <name type="scientific">Xenorhabdus budapestensis</name>
    <dbReference type="NCBI Taxonomy" id="290110"/>
    <lineage>
        <taxon>Bacteria</taxon>
        <taxon>Pseudomonadati</taxon>
        <taxon>Pseudomonadota</taxon>
        <taxon>Gammaproteobacteria</taxon>
        <taxon>Enterobacterales</taxon>
        <taxon>Morganellaceae</taxon>
        <taxon>Xenorhabdus</taxon>
    </lineage>
</organism>
<evidence type="ECO:0000313" key="2">
    <source>
        <dbReference type="Proteomes" id="UP000225833"/>
    </source>
</evidence>
<accession>A0A2D0J425</accession>
<dbReference type="RefSeq" id="WP_099134703.1">
    <property type="nucleotide sequence ID" value="NZ_CAWNNJ010000086.1"/>
</dbReference>
<protein>
    <recommendedName>
        <fullName evidence="3">tRNA_anti-like</fullName>
    </recommendedName>
</protein>